<dbReference type="Pfam" id="PF08708">
    <property type="entry name" value="PriCT_1"/>
    <property type="match status" value="1"/>
</dbReference>
<comment type="caution">
    <text evidence="2">The sequence shown here is derived from an EMBL/GenBank/DDBJ whole genome shotgun (WGS) entry which is preliminary data.</text>
</comment>
<dbReference type="AlphaFoldDB" id="A0A133UMV8"/>
<dbReference type="Gene3D" id="3.90.920.10">
    <property type="entry name" value="DNA primase, PRIM domain"/>
    <property type="match status" value="1"/>
</dbReference>
<sequence>MYFDIDNPDLDEAMKSTLNLAEHLSERIPERHLSIYFSGNKGFHLQFPSNVFDLKDRLPDEKVSYAYKNYAKRLKEEHAPDIDLAVYEPKRLWRIVNSKHEESGLYKVPVTVSELEVLSAEEIRELAEKPRKDIYAERNGATPVLEMAELYEELREQEPQDSIVKAENLDGTRPRRVTEPIIDEKTPCIESLLSGVDKGERNESAIRLASAFRNFGYSEKRALNELESWNSKNNPPLPGHEVRNTLRSAYRNQYNYGCKDHLLEKYCDKDECEILEEERISKCSA</sequence>
<dbReference type="SMART" id="SM00942">
    <property type="entry name" value="PriCT_1"/>
    <property type="match status" value="1"/>
</dbReference>
<dbReference type="SUPFAM" id="SSF56747">
    <property type="entry name" value="Prim-pol domain"/>
    <property type="match status" value="1"/>
</dbReference>
<dbReference type="Proteomes" id="UP000070155">
    <property type="component" value="Unassembled WGS sequence"/>
</dbReference>
<feature type="domain" description="Primase C-terminal 1" evidence="1">
    <location>
        <begin position="190"/>
        <end position="255"/>
    </location>
</feature>
<keyword evidence="3" id="KW-1185">Reference proteome</keyword>
<name>A0A133UMV8_9EURY</name>
<dbReference type="InterPro" id="IPR014820">
    <property type="entry name" value="PriCT_1"/>
</dbReference>
<evidence type="ECO:0000259" key="1">
    <source>
        <dbReference type="SMART" id="SM00942"/>
    </source>
</evidence>
<dbReference type="EMBL" id="LHXQ01000001">
    <property type="protein sequence ID" value="KXA95572.1"/>
    <property type="molecule type" value="Genomic_DNA"/>
</dbReference>
<evidence type="ECO:0000313" key="2">
    <source>
        <dbReference type="EMBL" id="KXA95572.1"/>
    </source>
</evidence>
<reference evidence="2 3" key="1">
    <citation type="journal article" date="2016" name="Sci. Rep.">
        <title>Metabolic traits of an uncultured archaeal lineage -MSBL1- from brine pools of the Red Sea.</title>
        <authorList>
            <person name="Mwirichia R."/>
            <person name="Alam I."/>
            <person name="Rashid M."/>
            <person name="Vinu M."/>
            <person name="Ba-Alawi W."/>
            <person name="Anthony Kamau A."/>
            <person name="Kamanda Ngugi D."/>
            <person name="Goker M."/>
            <person name="Klenk H.P."/>
            <person name="Bajic V."/>
            <person name="Stingl U."/>
        </authorList>
    </citation>
    <scope>NUCLEOTIDE SEQUENCE [LARGE SCALE GENOMIC DNA]</scope>
    <source>
        <strain evidence="2">SCGC-AAA259I07</strain>
    </source>
</reference>
<organism evidence="2 3">
    <name type="scientific">candidate division MSBL1 archaeon SCGC-AAA259I07</name>
    <dbReference type="NCBI Taxonomy" id="1698266"/>
    <lineage>
        <taxon>Archaea</taxon>
        <taxon>Methanobacteriati</taxon>
        <taxon>Methanobacteriota</taxon>
        <taxon>candidate division MSBL1</taxon>
    </lineage>
</organism>
<evidence type="ECO:0000313" key="3">
    <source>
        <dbReference type="Proteomes" id="UP000070155"/>
    </source>
</evidence>
<protein>
    <recommendedName>
        <fullName evidence="1">Primase C-terminal 1 domain-containing protein</fullName>
    </recommendedName>
</protein>
<gene>
    <name evidence="2" type="ORF">AKJ36_00050</name>
</gene>
<proteinExistence type="predicted"/>
<accession>A0A133UMV8</accession>